<protein>
    <submittedName>
        <fullName evidence="1">HAD family phosphatase</fullName>
    </submittedName>
</protein>
<proteinExistence type="predicted"/>
<dbReference type="Proteomes" id="UP000307720">
    <property type="component" value="Unassembled WGS sequence"/>
</dbReference>
<accession>A0AC61R282</accession>
<gene>
    <name evidence="1" type="ORF">E5357_02120</name>
</gene>
<sequence length="235" mass="26875">MLKEIQAVIFDLDGTLVDSMWMWREIDIQYLGRYGIQLPETLQAEIEGMSFTETAVYFKETFHIPQTIEEIKQDWYEMAYEKYAHEVPLKAGALEFLKFLYGKGIRTGIATSNGIRLVEAVMESNGLGKYIQVVRTACDVAKGKPAPDIYLKVAEDLGVDSENCLVFEDVPMGILAGKNAGMPVCAIEDSHSRNQIEEKRRFADYYINSFHDIFNGAYEILNARKDIFADWKEWI</sequence>
<name>A0AC61R282_9FIRM</name>
<comment type="caution">
    <text evidence="1">The sequence shown here is derived from an EMBL/GenBank/DDBJ whole genome shotgun (WGS) entry which is preliminary data.</text>
</comment>
<evidence type="ECO:0000313" key="1">
    <source>
        <dbReference type="EMBL" id="TGY00321.1"/>
    </source>
</evidence>
<keyword evidence="2" id="KW-1185">Reference proteome</keyword>
<reference evidence="1" key="1">
    <citation type="submission" date="2019-04" db="EMBL/GenBank/DDBJ databases">
        <title>Microbes associate with the intestines of laboratory mice.</title>
        <authorList>
            <person name="Navarre W."/>
            <person name="Wong E."/>
            <person name="Huang K."/>
            <person name="Tropini C."/>
            <person name="Ng K."/>
            <person name="Yu B."/>
        </authorList>
    </citation>
    <scope>NUCLEOTIDE SEQUENCE</scope>
    <source>
        <strain evidence="1">NM72_1-8</strain>
    </source>
</reference>
<evidence type="ECO:0000313" key="2">
    <source>
        <dbReference type="Proteomes" id="UP000307720"/>
    </source>
</evidence>
<dbReference type="EMBL" id="SRZB01000002">
    <property type="protein sequence ID" value="TGY00321.1"/>
    <property type="molecule type" value="Genomic_DNA"/>
</dbReference>
<organism evidence="1 2">
    <name type="scientific">Hominisplanchenecus murintestinalis</name>
    <dbReference type="NCBI Taxonomy" id="2941517"/>
    <lineage>
        <taxon>Bacteria</taxon>
        <taxon>Bacillati</taxon>
        <taxon>Bacillota</taxon>
        <taxon>Clostridia</taxon>
        <taxon>Lachnospirales</taxon>
        <taxon>Lachnospiraceae</taxon>
        <taxon>Hominisplanchenecus</taxon>
    </lineage>
</organism>